<accession>A0A0L0VFM3</accession>
<proteinExistence type="predicted"/>
<dbReference type="EMBL" id="AJIL01000064">
    <property type="protein sequence ID" value="KNE97809.1"/>
    <property type="molecule type" value="Genomic_DNA"/>
</dbReference>
<gene>
    <name evidence="1" type="ORF">PSTG_09026</name>
</gene>
<comment type="caution">
    <text evidence="1">The sequence shown here is derived from an EMBL/GenBank/DDBJ whole genome shotgun (WGS) entry which is preliminary data.</text>
</comment>
<organism evidence="1 2">
    <name type="scientific">Puccinia striiformis f. sp. tritici PST-78</name>
    <dbReference type="NCBI Taxonomy" id="1165861"/>
    <lineage>
        <taxon>Eukaryota</taxon>
        <taxon>Fungi</taxon>
        <taxon>Dikarya</taxon>
        <taxon>Basidiomycota</taxon>
        <taxon>Pucciniomycotina</taxon>
        <taxon>Pucciniomycetes</taxon>
        <taxon>Pucciniales</taxon>
        <taxon>Pucciniaceae</taxon>
        <taxon>Puccinia</taxon>
    </lineage>
</organism>
<protein>
    <submittedName>
        <fullName evidence="1">Uncharacterized protein</fullName>
    </submittedName>
</protein>
<keyword evidence="2" id="KW-1185">Reference proteome</keyword>
<name>A0A0L0VFM3_9BASI</name>
<dbReference type="Proteomes" id="UP000054564">
    <property type="component" value="Unassembled WGS sequence"/>
</dbReference>
<reference evidence="2" key="1">
    <citation type="submission" date="2014-03" db="EMBL/GenBank/DDBJ databases">
        <title>The Genome Sequence of Puccinia striiformis f. sp. tritici PST-78.</title>
        <authorList>
            <consortium name="The Broad Institute Genome Sequencing Platform"/>
            <person name="Cuomo C."/>
            <person name="Hulbert S."/>
            <person name="Chen X."/>
            <person name="Walker B."/>
            <person name="Young S.K."/>
            <person name="Zeng Q."/>
            <person name="Gargeya S."/>
            <person name="Fitzgerald M."/>
            <person name="Haas B."/>
            <person name="Abouelleil A."/>
            <person name="Alvarado L."/>
            <person name="Arachchi H.M."/>
            <person name="Berlin A.M."/>
            <person name="Chapman S.B."/>
            <person name="Goldberg J."/>
            <person name="Griggs A."/>
            <person name="Gujja S."/>
            <person name="Hansen M."/>
            <person name="Howarth C."/>
            <person name="Imamovic A."/>
            <person name="Larimer J."/>
            <person name="McCowan C."/>
            <person name="Montmayeur A."/>
            <person name="Murphy C."/>
            <person name="Neiman D."/>
            <person name="Pearson M."/>
            <person name="Priest M."/>
            <person name="Roberts A."/>
            <person name="Saif S."/>
            <person name="Shea T."/>
            <person name="Sisk P."/>
            <person name="Sykes S."/>
            <person name="Wortman J."/>
            <person name="Nusbaum C."/>
            <person name="Birren B."/>
        </authorList>
    </citation>
    <scope>NUCLEOTIDE SEQUENCE [LARGE SCALE GENOMIC DNA]</scope>
    <source>
        <strain evidence="2">race PST-78</strain>
    </source>
</reference>
<evidence type="ECO:0000313" key="1">
    <source>
        <dbReference type="EMBL" id="KNE97809.1"/>
    </source>
</evidence>
<evidence type="ECO:0000313" key="2">
    <source>
        <dbReference type="Proteomes" id="UP000054564"/>
    </source>
</evidence>
<sequence>MASQRPGAHPGHRNRMPMALELIQAIGIACRWLWSSSRPSGSHPDGLEMLQSHPDGLEMLQSHPDGLEMLQSHPDGLEMLQSHPNGLELIQAIRKPSRCPGGATVRALWKN</sequence>
<dbReference type="AlphaFoldDB" id="A0A0L0VFM3"/>